<sequence>MLVLTRRAGESVVIGDGIVVTIIDVRGDGVRIGIDAPRSVKVHRAEVLEAVRAENVGASVADDAAEAAAAALRSIRPGPGAPVAGAPADPEHG</sequence>
<comment type="function">
    <text evidence="5">A translational regulator that binds mRNA to regulate translation initiation and/or mRNA stability. Usually binds in the 5'-UTR at or near the Shine-Dalgarno sequence preventing ribosome-binding, thus repressing translation. Its main target seems to be the major flagellin gene, while its function is anatagonized by FliW.</text>
</comment>
<dbReference type="NCBIfam" id="NF002469">
    <property type="entry name" value="PRK01712.1"/>
    <property type="match status" value="1"/>
</dbReference>
<keyword evidence="3 5" id="KW-0810">Translation regulation</keyword>
<keyword evidence="5" id="KW-1005">Bacterial flagellum biogenesis</keyword>
<evidence type="ECO:0000313" key="6">
    <source>
        <dbReference type="EMBL" id="GEK19398.1"/>
    </source>
</evidence>
<dbReference type="EMBL" id="BJUA01000027">
    <property type="protein sequence ID" value="GEK19398.1"/>
    <property type="molecule type" value="Genomic_DNA"/>
</dbReference>
<dbReference type="GO" id="GO:0048027">
    <property type="term" value="F:mRNA 5'-UTR binding"/>
    <property type="evidence" value="ECO:0007669"/>
    <property type="project" value="UniProtKB-UniRule"/>
</dbReference>
<dbReference type="InterPro" id="IPR003751">
    <property type="entry name" value="CsrA"/>
</dbReference>
<dbReference type="NCBIfam" id="TIGR00202">
    <property type="entry name" value="csrA"/>
    <property type="match status" value="1"/>
</dbReference>
<dbReference type="Pfam" id="PF02599">
    <property type="entry name" value="CsrA"/>
    <property type="match status" value="1"/>
</dbReference>
<protein>
    <recommendedName>
        <fullName evidence="5">Translational regulator CsrA</fullName>
    </recommendedName>
</protein>
<comment type="caution">
    <text evidence="6">The sequence shown here is derived from an EMBL/GenBank/DDBJ whole genome shotgun (WGS) entry which is preliminary data.</text>
</comment>
<dbReference type="Gene3D" id="2.60.40.4380">
    <property type="entry name" value="Translational regulator CsrA"/>
    <property type="match status" value="1"/>
</dbReference>
<evidence type="ECO:0000313" key="7">
    <source>
        <dbReference type="Proteomes" id="UP000321386"/>
    </source>
</evidence>
<name>A0A510UXL6_9CELL</name>
<evidence type="ECO:0000256" key="2">
    <source>
        <dbReference type="ARBA" id="ARBA00022491"/>
    </source>
</evidence>
<proteinExistence type="inferred from homology"/>
<dbReference type="GO" id="GO:0045947">
    <property type="term" value="P:negative regulation of translational initiation"/>
    <property type="evidence" value="ECO:0007669"/>
    <property type="project" value="UniProtKB-UniRule"/>
</dbReference>
<reference evidence="6 7" key="1">
    <citation type="submission" date="2019-07" db="EMBL/GenBank/DDBJ databases">
        <title>Whole genome shotgun sequence of Cellulomonas persica NBRC 101101.</title>
        <authorList>
            <person name="Hosoyama A."/>
            <person name="Uohara A."/>
            <person name="Ohji S."/>
            <person name="Ichikawa N."/>
        </authorList>
    </citation>
    <scope>NUCLEOTIDE SEQUENCE [LARGE SCALE GENOMIC DNA]</scope>
    <source>
        <strain evidence="6 7">NBRC 101101</strain>
    </source>
</reference>
<dbReference type="SUPFAM" id="SSF117130">
    <property type="entry name" value="CsrA-like"/>
    <property type="match status" value="1"/>
</dbReference>
<dbReference type="PANTHER" id="PTHR34984:SF1">
    <property type="entry name" value="CARBON STORAGE REGULATOR"/>
    <property type="match status" value="1"/>
</dbReference>
<dbReference type="GO" id="GO:1902208">
    <property type="term" value="P:regulation of bacterial-type flagellum assembly"/>
    <property type="evidence" value="ECO:0007669"/>
    <property type="project" value="UniProtKB-UniRule"/>
</dbReference>
<dbReference type="FunFam" id="2.60.40.4380:FF:000002">
    <property type="entry name" value="Translational regulator CsrA"/>
    <property type="match status" value="1"/>
</dbReference>
<accession>A0A510UXL6</accession>
<dbReference type="RefSeq" id="WP_146807758.1">
    <property type="nucleotide sequence ID" value="NZ_BJUA01000027.1"/>
</dbReference>
<keyword evidence="4 5" id="KW-0694">RNA-binding</keyword>
<dbReference type="Proteomes" id="UP000321386">
    <property type="component" value="Unassembled WGS sequence"/>
</dbReference>
<evidence type="ECO:0000256" key="1">
    <source>
        <dbReference type="ARBA" id="ARBA00022490"/>
    </source>
</evidence>
<dbReference type="PANTHER" id="PTHR34984">
    <property type="entry name" value="CARBON STORAGE REGULATOR"/>
    <property type="match status" value="1"/>
</dbReference>
<evidence type="ECO:0000256" key="3">
    <source>
        <dbReference type="ARBA" id="ARBA00022845"/>
    </source>
</evidence>
<dbReference type="HAMAP" id="MF_00167">
    <property type="entry name" value="CsrA"/>
    <property type="match status" value="1"/>
</dbReference>
<keyword evidence="1 5" id="KW-0963">Cytoplasm</keyword>
<evidence type="ECO:0000256" key="4">
    <source>
        <dbReference type="ARBA" id="ARBA00022884"/>
    </source>
</evidence>
<dbReference type="InterPro" id="IPR036107">
    <property type="entry name" value="CsrA_sf"/>
</dbReference>
<dbReference type="OrthoDB" id="9809061at2"/>
<dbReference type="AlphaFoldDB" id="A0A510UXL6"/>
<gene>
    <name evidence="5" type="primary">csrA</name>
    <name evidence="6" type="ORF">CPE01_31310</name>
</gene>
<comment type="subcellular location">
    <subcellularLocation>
        <location evidence="5">Cytoplasm</location>
    </subcellularLocation>
</comment>
<keyword evidence="2 5" id="KW-0678">Repressor</keyword>
<evidence type="ECO:0000256" key="5">
    <source>
        <dbReference type="HAMAP-Rule" id="MF_00167"/>
    </source>
</evidence>
<dbReference type="GO" id="GO:0006109">
    <property type="term" value="P:regulation of carbohydrate metabolic process"/>
    <property type="evidence" value="ECO:0007669"/>
    <property type="project" value="InterPro"/>
</dbReference>
<keyword evidence="7" id="KW-1185">Reference proteome</keyword>
<dbReference type="GO" id="GO:0006402">
    <property type="term" value="P:mRNA catabolic process"/>
    <property type="evidence" value="ECO:0007669"/>
    <property type="project" value="InterPro"/>
</dbReference>
<dbReference type="GO" id="GO:0005829">
    <property type="term" value="C:cytosol"/>
    <property type="evidence" value="ECO:0007669"/>
    <property type="project" value="TreeGrafter"/>
</dbReference>
<comment type="similarity">
    <text evidence="5">Belongs to the CsrA/RsmA family.</text>
</comment>
<organism evidence="6 7">
    <name type="scientific">Cellulomonas persica</name>
    <dbReference type="NCBI Taxonomy" id="76861"/>
    <lineage>
        <taxon>Bacteria</taxon>
        <taxon>Bacillati</taxon>
        <taxon>Actinomycetota</taxon>
        <taxon>Actinomycetes</taxon>
        <taxon>Micrococcales</taxon>
        <taxon>Cellulomonadaceae</taxon>
        <taxon>Cellulomonas</taxon>
    </lineage>
</organism>
<comment type="subunit">
    <text evidence="5">Homodimer; the beta-strands of each monomer intercalate to form a hydrophobic core, while the alpha-helices form wings that extend away from the core.</text>
</comment>
<dbReference type="GO" id="GO:0044781">
    <property type="term" value="P:bacterial-type flagellum organization"/>
    <property type="evidence" value="ECO:0007669"/>
    <property type="project" value="UniProtKB-KW"/>
</dbReference>